<dbReference type="GO" id="GO:0003700">
    <property type="term" value="F:DNA-binding transcription factor activity"/>
    <property type="evidence" value="ECO:0007669"/>
    <property type="project" value="InterPro"/>
</dbReference>
<evidence type="ECO:0000256" key="4">
    <source>
        <dbReference type="ARBA" id="ARBA00023159"/>
    </source>
</evidence>
<dbReference type="SMART" id="SM00342">
    <property type="entry name" value="HTH_ARAC"/>
    <property type="match status" value="1"/>
</dbReference>
<feature type="domain" description="HTH araC/xylS-type" evidence="7">
    <location>
        <begin position="160"/>
        <end position="257"/>
    </location>
</feature>
<evidence type="ECO:0000256" key="3">
    <source>
        <dbReference type="ARBA" id="ARBA00023125"/>
    </source>
</evidence>
<accession>A0A0T9LND2</accession>
<evidence type="ECO:0000256" key="2">
    <source>
        <dbReference type="ARBA" id="ARBA00023015"/>
    </source>
</evidence>
<evidence type="ECO:0000313" key="9">
    <source>
        <dbReference type="Proteomes" id="UP000045824"/>
    </source>
</evidence>
<dbReference type="Proteomes" id="UP000045824">
    <property type="component" value="Unassembled WGS sequence"/>
</dbReference>
<dbReference type="PANTHER" id="PTHR11019">
    <property type="entry name" value="HTH-TYPE TRANSCRIPTIONAL REGULATOR NIMR"/>
    <property type="match status" value="1"/>
</dbReference>
<reference evidence="8 9" key="1">
    <citation type="submission" date="2015-03" db="EMBL/GenBank/DDBJ databases">
        <authorList>
            <person name="Murphy D."/>
        </authorList>
    </citation>
    <scope>NUCLEOTIDE SEQUENCE [LARGE SCALE GENOMIC DNA]</scope>
    <source>
        <strain evidence="8 9">FCF326</strain>
    </source>
</reference>
<evidence type="ECO:0000256" key="6">
    <source>
        <dbReference type="ARBA" id="ARBA00044978"/>
    </source>
</evidence>
<dbReference type="InterPro" id="IPR020449">
    <property type="entry name" value="Tscrpt_reg_AraC-type_HTH"/>
</dbReference>
<keyword evidence="2" id="KW-0805">Transcription regulation</keyword>
<dbReference type="SUPFAM" id="SSF51182">
    <property type="entry name" value="RmlC-like cupins"/>
    <property type="match status" value="1"/>
</dbReference>
<sequence>MKLALINSSILQSTEMPLLTVIQRHDPQPRITEPHRHSAGQLLGAINGLLTVTLPEGQWVVPATHVVWLPPHQEHGFYSHGPFRGWSVYVREDACAPLPQLPRTMQLSGLLRETVSRAAQWHPTELDEKQQRIIAVILDEIASLPAEPFELPMPQDSRLLKVARALLNDLANKQRMEQWAQWAGMSPRTLSRRFIIETGYSFSHWRQRARLMRALEMLAEKIPVTHVALDVGYDNLSAFIEQFQRVFGVTPGKYFPVM</sequence>
<keyword evidence="5" id="KW-0804">Transcription</keyword>
<dbReference type="PANTHER" id="PTHR11019:SF159">
    <property type="entry name" value="TRANSCRIPTIONAL REGULATOR-RELATED"/>
    <property type="match status" value="1"/>
</dbReference>
<gene>
    <name evidence="8" type="primary">ripA_1</name>
    <name evidence="8" type="ORF">ERS008491_03039</name>
</gene>
<dbReference type="Pfam" id="PF02311">
    <property type="entry name" value="AraC_binding"/>
    <property type="match status" value="1"/>
</dbReference>
<keyword evidence="3" id="KW-0238">DNA-binding</keyword>
<dbReference type="InterPro" id="IPR009057">
    <property type="entry name" value="Homeodomain-like_sf"/>
</dbReference>
<protein>
    <recommendedName>
        <fullName evidence="6">Arabinose operon regulatory protein</fullName>
    </recommendedName>
</protein>
<proteinExistence type="predicted"/>
<evidence type="ECO:0000259" key="7">
    <source>
        <dbReference type="PROSITE" id="PS01124"/>
    </source>
</evidence>
<keyword evidence="1" id="KW-0678">Repressor</keyword>
<dbReference type="SUPFAM" id="SSF46689">
    <property type="entry name" value="Homeodomain-like"/>
    <property type="match status" value="1"/>
</dbReference>
<evidence type="ECO:0000256" key="5">
    <source>
        <dbReference type="ARBA" id="ARBA00023163"/>
    </source>
</evidence>
<dbReference type="GO" id="GO:0043565">
    <property type="term" value="F:sequence-specific DNA binding"/>
    <property type="evidence" value="ECO:0007669"/>
    <property type="project" value="InterPro"/>
</dbReference>
<dbReference type="RefSeq" id="WP_049555946.1">
    <property type="nucleotide sequence ID" value="NZ_CABHXR010000061.1"/>
</dbReference>
<dbReference type="PRINTS" id="PR00032">
    <property type="entry name" value="HTHARAC"/>
</dbReference>
<dbReference type="PROSITE" id="PS01124">
    <property type="entry name" value="HTH_ARAC_FAMILY_2"/>
    <property type="match status" value="1"/>
</dbReference>
<name>A0A0T9LND2_YERKR</name>
<dbReference type="InterPro" id="IPR018060">
    <property type="entry name" value="HTH_AraC"/>
</dbReference>
<dbReference type="CDD" id="cd06124">
    <property type="entry name" value="cupin_NimR-like_N"/>
    <property type="match status" value="1"/>
</dbReference>
<dbReference type="InterPro" id="IPR003313">
    <property type="entry name" value="AraC-bd"/>
</dbReference>
<dbReference type="AlphaFoldDB" id="A0A0T9LND2"/>
<keyword evidence="4" id="KW-0010">Activator</keyword>
<dbReference type="EMBL" id="CPYI01000013">
    <property type="protein sequence ID" value="CNF09740.1"/>
    <property type="molecule type" value="Genomic_DNA"/>
</dbReference>
<organism evidence="8 9">
    <name type="scientific">Yersinia kristensenii</name>
    <dbReference type="NCBI Taxonomy" id="28152"/>
    <lineage>
        <taxon>Bacteria</taxon>
        <taxon>Pseudomonadati</taxon>
        <taxon>Pseudomonadota</taxon>
        <taxon>Gammaproteobacteria</taxon>
        <taxon>Enterobacterales</taxon>
        <taxon>Yersiniaceae</taxon>
        <taxon>Yersinia</taxon>
    </lineage>
</organism>
<dbReference type="InterPro" id="IPR011051">
    <property type="entry name" value="RmlC_Cupin_sf"/>
</dbReference>
<dbReference type="Pfam" id="PF12833">
    <property type="entry name" value="HTH_18"/>
    <property type="match status" value="1"/>
</dbReference>
<evidence type="ECO:0000313" key="8">
    <source>
        <dbReference type="EMBL" id="CNF09740.1"/>
    </source>
</evidence>
<dbReference type="FunFam" id="1.10.10.60:FF:000132">
    <property type="entry name" value="AraC family transcriptional regulator"/>
    <property type="match status" value="1"/>
</dbReference>
<evidence type="ECO:0000256" key="1">
    <source>
        <dbReference type="ARBA" id="ARBA00022491"/>
    </source>
</evidence>
<dbReference type="Gene3D" id="1.10.10.60">
    <property type="entry name" value="Homeodomain-like"/>
    <property type="match status" value="1"/>
</dbReference>